<dbReference type="Proteomes" id="UP000319143">
    <property type="component" value="Unassembled WGS sequence"/>
</dbReference>
<gene>
    <name evidence="3" type="ORF">Poly41_67530</name>
</gene>
<keyword evidence="4" id="KW-1185">Reference proteome</keyword>
<keyword evidence="2" id="KW-0472">Membrane</keyword>
<sequence length="222" mass="24995">MKPEQQTGVGGPDQPDDHVPDDHVTEQSDPSIPDADPLPSKHSPQRLGDVEKCPVCGSRVDGEAYHCPTCRNSFCFHCRASVLPSEVQYKCTNQPCEYYGKLLCDVCEERVEREEPPAIYLEPQEGYWPLLLVALIVAAGFLWAFWTSFRWSSLFVLVGFPAIGILLHRLGLNIFGRERRVEHRRTSRFYQCRCCQQQVKELPGVELSQNRPYGAGLSSGVG</sequence>
<comment type="caution">
    <text evidence="3">The sequence shown here is derived from an EMBL/GenBank/DDBJ whole genome shotgun (WGS) entry which is preliminary data.</text>
</comment>
<evidence type="ECO:0000313" key="3">
    <source>
        <dbReference type="EMBL" id="TWU29054.1"/>
    </source>
</evidence>
<feature type="compositionally biased region" description="Basic and acidic residues" evidence="1">
    <location>
        <begin position="15"/>
        <end position="26"/>
    </location>
</feature>
<evidence type="ECO:0000313" key="4">
    <source>
        <dbReference type="Proteomes" id="UP000319143"/>
    </source>
</evidence>
<dbReference type="AlphaFoldDB" id="A0A5C6CZR9"/>
<protein>
    <submittedName>
        <fullName evidence="3">Uncharacterized protein</fullName>
    </submittedName>
</protein>
<keyword evidence="2" id="KW-0812">Transmembrane</keyword>
<dbReference type="EMBL" id="SJPV01000024">
    <property type="protein sequence ID" value="TWU29054.1"/>
    <property type="molecule type" value="Genomic_DNA"/>
</dbReference>
<proteinExistence type="predicted"/>
<name>A0A5C6CZR9_9BACT</name>
<feature type="transmembrane region" description="Helical" evidence="2">
    <location>
        <begin position="127"/>
        <end position="146"/>
    </location>
</feature>
<keyword evidence="2" id="KW-1133">Transmembrane helix</keyword>
<accession>A0A5C6CZR9</accession>
<feature type="region of interest" description="Disordered" evidence="1">
    <location>
        <begin position="1"/>
        <end position="46"/>
    </location>
</feature>
<feature type="transmembrane region" description="Helical" evidence="2">
    <location>
        <begin position="152"/>
        <end position="175"/>
    </location>
</feature>
<evidence type="ECO:0000256" key="1">
    <source>
        <dbReference type="SAM" id="MobiDB-lite"/>
    </source>
</evidence>
<evidence type="ECO:0000256" key="2">
    <source>
        <dbReference type="SAM" id="Phobius"/>
    </source>
</evidence>
<reference evidence="3 4" key="1">
    <citation type="submission" date="2019-02" db="EMBL/GenBank/DDBJ databases">
        <title>Deep-cultivation of Planctomycetes and their phenomic and genomic characterization uncovers novel biology.</title>
        <authorList>
            <person name="Wiegand S."/>
            <person name="Jogler M."/>
            <person name="Boedeker C."/>
            <person name="Pinto D."/>
            <person name="Vollmers J."/>
            <person name="Rivas-Marin E."/>
            <person name="Kohn T."/>
            <person name="Peeters S.H."/>
            <person name="Heuer A."/>
            <person name="Rast P."/>
            <person name="Oberbeckmann S."/>
            <person name="Bunk B."/>
            <person name="Jeske O."/>
            <person name="Meyerdierks A."/>
            <person name="Storesund J.E."/>
            <person name="Kallscheuer N."/>
            <person name="Luecker S."/>
            <person name="Lage O.M."/>
            <person name="Pohl T."/>
            <person name="Merkel B.J."/>
            <person name="Hornburger P."/>
            <person name="Mueller R.-W."/>
            <person name="Bruemmer F."/>
            <person name="Labrenz M."/>
            <person name="Spormann A.M."/>
            <person name="Op Den Camp H."/>
            <person name="Overmann J."/>
            <person name="Amann R."/>
            <person name="Jetten M.S.M."/>
            <person name="Mascher T."/>
            <person name="Medema M.H."/>
            <person name="Devos D.P."/>
            <person name="Kaster A.-K."/>
            <person name="Ovreas L."/>
            <person name="Rohde M."/>
            <person name="Galperin M.Y."/>
            <person name="Jogler C."/>
        </authorList>
    </citation>
    <scope>NUCLEOTIDE SEQUENCE [LARGE SCALE GENOMIC DNA]</scope>
    <source>
        <strain evidence="3 4">Poly41</strain>
    </source>
</reference>
<organism evidence="3 4">
    <name type="scientific">Novipirellula artificiosorum</name>
    <dbReference type="NCBI Taxonomy" id="2528016"/>
    <lineage>
        <taxon>Bacteria</taxon>
        <taxon>Pseudomonadati</taxon>
        <taxon>Planctomycetota</taxon>
        <taxon>Planctomycetia</taxon>
        <taxon>Pirellulales</taxon>
        <taxon>Pirellulaceae</taxon>
        <taxon>Novipirellula</taxon>
    </lineage>
</organism>